<dbReference type="InterPro" id="IPR036249">
    <property type="entry name" value="Thioredoxin-like_sf"/>
</dbReference>
<dbReference type="Proteomes" id="UP000078224">
    <property type="component" value="Unassembled WGS sequence"/>
</dbReference>
<dbReference type="GO" id="GO:0016209">
    <property type="term" value="F:antioxidant activity"/>
    <property type="evidence" value="ECO:0007669"/>
    <property type="project" value="InterPro"/>
</dbReference>
<dbReference type="EC" id="1.-.-.-" evidence="3"/>
<organism evidence="3 4">
    <name type="scientific">Providencia heimbachae ATCC 35613</name>
    <dbReference type="NCBI Taxonomy" id="1354272"/>
    <lineage>
        <taxon>Bacteria</taxon>
        <taxon>Pseudomonadati</taxon>
        <taxon>Pseudomonadota</taxon>
        <taxon>Gammaproteobacteria</taxon>
        <taxon>Enterobacterales</taxon>
        <taxon>Morganellaceae</taxon>
        <taxon>Providencia</taxon>
    </lineage>
</organism>
<dbReference type="SUPFAM" id="SSF52833">
    <property type="entry name" value="Thioredoxin-like"/>
    <property type="match status" value="1"/>
</dbReference>
<dbReference type="PATRIC" id="fig|1354272.4.peg.1198"/>
<dbReference type="AlphaFoldDB" id="A0A1B7JZ63"/>
<name>A0A1B7JZ63_9GAMM</name>
<dbReference type="GO" id="GO:0016491">
    <property type="term" value="F:oxidoreductase activity"/>
    <property type="evidence" value="ECO:0007669"/>
    <property type="project" value="UniProtKB-KW"/>
</dbReference>
<comment type="caution">
    <text evidence="3">The sequence shown here is derived from an EMBL/GenBank/DDBJ whole genome shotgun (WGS) entry which is preliminary data.</text>
</comment>
<keyword evidence="1" id="KW-1133">Transmembrane helix</keyword>
<dbReference type="CDD" id="cd03011">
    <property type="entry name" value="TlpA_like_ScsD_MtbDsbE"/>
    <property type="match status" value="1"/>
</dbReference>
<keyword evidence="1" id="KW-0472">Membrane</keyword>
<dbReference type="PANTHER" id="PTHR42852">
    <property type="entry name" value="THIOL:DISULFIDE INTERCHANGE PROTEIN DSBE"/>
    <property type="match status" value="1"/>
</dbReference>
<proteinExistence type="predicted"/>
<reference evidence="3 4" key="1">
    <citation type="submission" date="2016-04" db="EMBL/GenBank/DDBJ databases">
        <title>ATOL: Assembling a taxonomically balanced genome-scale reconstruction of the evolutionary history of the Enterobacteriaceae.</title>
        <authorList>
            <person name="Plunkett G.III."/>
            <person name="Neeno-Eckwall E.C."/>
            <person name="Glasner J.D."/>
            <person name="Perna N.T."/>
        </authorList>
    </citation>
    <scope>NUCLEOTIDE SEQUENCE [LARGE SCALE GENOMIC DNA]</scope>
    <source>
        <strain evidence="3 4">ATCC 35613</strain>
    </source>
</reference>
<dbReference type="RefSeq" id="WP_068441462.1">
    <property type="nucleotide sequence ID" value="NZ_LXEW01000017.1"/>
</dbReference>
<gene>
    <name evidence="3" type="ORF">M998_1181</name>
</gene>
<dbReference type="InterPro" id="IPR013766">
    <property type="entry name" value="Thioredoxin_domain"/>
</dbReference>
<dbReference type="OrthoDB" id="9796554at2"/>
<dbReference type="Gene3D" id="3.40.30.10">
    <property type="entry name" value="Glutaredoxin"/>
    <property type="match status" value="1"/>
</dbReference>
<accession>A0A1B7JZ63</accession>
<evidence type="ECO:0000313" key="4">
    <source>
        <dbReference type="Proteomes" id="UP000078224"/>
    </source>
</evidence>
<dbReference type="PANTHER" id="PTHR42852:SF17">
    <property type="entry name" value="THIOREDOXIN-LIKE PROTEIN HI_1115"/>
    <property type="match status" value="1"/>
</dbReference>
<evidence type="ECO:0000259" key="2">
    <source>
        <dbReference type="PROSITE" id="PS51352"/>
    </source>
</evidence>
<evidence type="ECO:0000256" key="1">
    <source>
        <dbReference type="SAM" id="Phobius"/>
    </source>
</evidence>
<dbReference type="PROSITE" id="PS51352">
    <property type="entry name" value="THIOREDOXIN_2"/>
    <property type="match status" value="1"/>
</dbReference>
<feature type="domain" description="Thioredoxin" evidence="2">
    <location>
        <begin position="29"/>
        <end position="166"/>
    </location>
</feature>
<feature type="transmembrane region" description="Helical" evidence="1">
    <location>
        <begin position="12"/>
        <end position="28"/>
    </location>
</feature>
<keyword evidence="3" id="KW-0560">Oxidoreductase</keyword>
<dbReference type="Pfam" id="PF00578">
    <property type="entry name" value="AhpC-TSA"/>
    <property type="match status" value="1"/>
</dbReference>
<keyword evidence="4" id="KW-1185">Reference proteome</keyword>
<protein>
    <submittedName>
        <fullName evidence="3">ScsD family copper-sensitivity suppressor</fullName>
        <ecNumber evidence="3">1.-.-.-</ecNumber>
    </submittedName>
</protein>
<dbReference type="EMBL" id="LXEW01000017">
    <property type="protein sequence ID" value="OAT53188.1"/>
    <property type="molecule type" value="Genomic_DNA"/>
</dbReference>
<evidence type="ECO:0000313" key="3">
    <source>
        <dbReference type="EMBL" id="OAT53188.1"/>
    </source>
</evidence>
<dbReference type="InterPro" id="IPR000866">
    <property type="entry name" value="AhpC/TSA"/>
</dbReference>
<dbReference type="InterPro" id="IPR050553">
    <property type="entry name" value="Thioredoxin_ResA/DsbE_sf"/>
</dbReference>
<keyword evidence="1" id="KW-0812">Transmembrane</keyword>
<sequence length="166" mass="18338">MTRLKKWSKELIVLAIILFVAFTVMDLWRKPQSLAPVLLESQALANGETISLAELSKEQPILVYFWATWCGVCKITSPTVSDLSKSGVPVISIAIRSGETSRLLTGMEKKELEFPVINDINGQLANIVGVSATPTFMIIDKGELVSFTTGWTSYLGLKTRLWLASF</sequence>